<proteinExistence type="predicted"/>
<evidence type="ECO:0000313" key="2">
    <source>
        <dbReference type="EMBL" id="CDI85724.1"/>
    </source>
</evidence>
<gene>
    <name evidence="2" type="ORF">EPH_0060130</name>
</gene>
<evidence type="ECO:0000313" key="3">
    <source>
        <dbReference type="Proteomes" id="UP000018201"/>
    </source>
</evidence>
<dbReference type="Proteomes" id="UP000018201">
    <property type="component" value="Unassembled WGS sequence"/>
</dbReference>
<evidence type="ECO:0008006" key="4">
    <source>
        <dbReference type="Google" id="ProtNLM"/>
    </source>
</evidence>
<dbReference type="SUPFAM" id="SSF49899">
    <property type="entry name" value="Concanavalin A-like lectins/glucanases"/>
    <property type="match status" value="1"/>
</dbReference>
<dbReference type="Gene3D" id="2.60.120.920">
    <property type="match status" value="1"/>
</dbReference>
<dbReference type="InterPro" id="IPR043136">
    <property type="entry name" value="B30.2/SPRY_sf"/>
</dbReference>
<sequence>MAADLHPHDQHGRHGTHDIVPHGAKERSQVEESFRKTKLPPLSLARDDFPSVVLSERYRDRQIKLSPDRLICQGHKGWTSVFATHACSSGCFYFEVEVLSPDTSSLHFSGYPPEVGWACRYQRFDLPIGANAFSYAISDFGGLSVVHEARRQQPQHLQNVKIKEGDIIGCCICIPEPVAWPPDPREDSRLYEYLQAGILCCPETPPEPRRSKPEESWIDFSLNGERSQCTRKQ</sequence>
<reference evidence="2" key="1">
    <citation type="submission" date="2013-10" db="EMBL/GenBank/DDBJ databases">
        <title>Genomic analysis of the causative agents of coccidiosis in chickens.</title>
        <authorList>
            <person name="Reid A.J."/>
            <person name="Blake D."/>
            <person name="Billington K."/>
            <person name="Browne H."/>
            <person name="Dunn M."/>
            <person name="Hung S."/>
            <person name="Kawahara F."/>
            <person name="Miranda-Saavedra D."/>
            <person name="Mourier T."/>
            <person name="Nagra H."/>
            <person name="Otto T.D."/>
            <person name="Rawlings N."/>
            <person name="Sanchez A."/>
            <person name="Sanders M."/>
            <person name="Subramaniam C."/>
            <person name="Tay Y."/>
            <person name="Dear P."/>
            <person name="Doerig C."/>
            <person name="Gruber A."/>
            <person name="Parkinson J."/>
            <person name="Shirley M."/>
            <person name="Wan K.L."/>
            <person name="Berriman M."/>
            <person name="Tomley F."/>
            <person name="Pain A."/>
        </authorList>
    </citation>
    <scope>NUCLEOTIDE SEQUENCE [LARGE SCALE GENOMIC DNA]</scope>
    <source>
        <strain evidence="2">Houghton</strain>
    </source>
</reference>
<dbReference type="InterPro" id="IPR037353">
    <property type="entry name" value="ASH2"/>
</dbReference>
<reference evidence="2" key="2">
    <citation type="submission" date="2013-10" db="EMBL/GenBank/DDBJ databases">
        <authorList>
            <person name="Aslett M."/>
        </authorList>
    </citation>
    <scope>NUCLEOTIDE SEQUENCE [LARGE SCALE GENOMIC DNA]</scope>
    <source>
        <strain evidence="2">Houghton</strain>
    </source>
</reference>
<dbReference type="OrthoDB" id="354383at2759"/>
<dbReference type="GO" id="GO:0048188">
    <property type="term" value="C:Set1C/COMPASS complex"/>
    <property type="evidence" value="ECO:0007669"/>
    <property type="project" value="InterPro"/>
</dbReference>
<keyword evidence="3" id="KW-1185">Reference proteome</keyword>
<dbReference type="GO" id="GO:0000976">
    <property type="term" value="F:transcription cis-regulatory region binding"/>
    <property type="evidence" value="ECO:0007669"/>
    <property type="project" value="TreeGrafter"/>
</dbReference>
<organism evidence="2 3">
    <name type="scientific">Eimeria praecox</name>
    <dbReference type="NCBI Taxonomy" id="51316"/>
    <lineage>
        <taxon>Eukaryota</taxon>
        <taxon>Sar</taxon>
        <taxon>Alveolata</taxon>
        <taxon>Apicomplexa</taxon>
        <taxon>Conoidasida</taxon>
        <taxon>Coccidia</taxon>
        <taxon>Eucoccidiorida</taxon>
        <taxon>Eimeriorina</taxon>
        <taxon>Eimeriidae</taxon>
        <taxon>Eimeria</taxon>
    </lineage>
</organism>
<dbReference type="AlphaFoldDB" id="U6H4T2"/>
<name>U6H4T2_9EIME</name>
<dbReference type="EMBL" id="HG694211">
    <property type="protein sequence ID" value="CDI85724.1"/>
    <property type="molecule type" value="Genomic_DNA"/>
</dbReference>
<evidence type="ECO:0000256" key="1">
    <source>
        <dbReference type="SAM" id="MobiDB-lite"/>
    </source>
</evidence>
<dbReference type="VEuPathDB" id="ToxoDB:EPH_0060130"/>
<dbReference type="PANTHER" id="PTHR10598">
    <property type="entry name" value="SET1/ASH2 HISTONE METHYLTRANSFERASE COMPLEX SUBUNIT ASH2"/>
    <property type="match status" value="1"/>
</dbReference>
<accession>U6H4T2</accession>
<dbReference type="CDD" id="cd12872">
    <property type="entry name" value="SPRY_Ash2"/>
    <property type="match status" value="1"/>
</dbReference>
<dbReference type="InterPro" id="IPR013320">
    <property type="entry name" value="ConA-like_dom_sf"/>
</dbReference>
<feature type="region of interest" description="Disordered" evidence="1">
    <location>
        <begin position="1"/>
        <end position="35"/>
    </location>
</feature>
<dbReference type="PANTHER" id="PTHR10598:SF0">
    <property type="entry name" value="SET1_ASH2 HISTONE METHYLTRANSFERASE COMPLEX SUBUNIT ASH2"/>
    <property type="match status" value="1"/>
</dbReference>
<protein>
    <recommendedName>
        <fullName evidence="4">SPRY domain-containing protein</fullName>
    </recommendedName>
</protein>